<keyword evidence="1" id="KW-0472">Membrane</keyword>
<organism evidence="2">
    <name type="scientific">Tanacetum cinerariifolium</name>
    <name type="common">Dalmatian daisy</name>
    <name type="synonym">Chrysanthemum cinerariifolium</name>
    <dbReference type="NCBI Taxonomy" id="118510"/>
    <lineage>
        <taxon>Eukaryota</taxon>
        <taxon>Viridiplantae</taxon>
        <taxon>Streptophyta</taxon>
        <taxon>Embryophyta</taxon>
        <taxon>Tracheophyta</taxon>
        <taxon>Spermatophyta</taxon>
        <taxon>Magnoliopsida</taxon>
        <taxon>eudicotyledons</taxon>
        <taxon>Gunneridae</taxon>
        <taxon>Pentapetalae</taxon>
        <taxon>asterids</taxon>
        <taxon>campanulids</taxon>
        <taxon>Asterales</taxon>
        <taxon>Asteraceae</taxon>
        <taxon>Asteroideae</taxon>
        <taxon>Anthemideae</taxon>
        <taxon>Anthemidinae</taxon>
        <taxon>Tanacetum</taxon>
    </lineage>
</organism>
<gene>
    <name evidence="2" type="ORF">Tci_060203</name>
</gene>
<keyword evidence="1" id="KW-1133">Transmembrane helix</keyword>
<feature type="transmembrane region" description="Helical" evidence="1">
    <location>
        <begin position="81"/>
        <end position="98"/>
    </location>
</feature>
<proteinExistence type="predicted"/>
<protein>
    <submittedName>
        <fullName evidence="2">Zinc finger, GRF-type</fullName>
    </submittedName>
</protein>
<dbReference type="EMBL" id="BKCJ010009704">
    <property type="protein sequence ID" value="GEU88225.1"/>
    <property type="molecule type" value="Genomic_DNA"/>
</dbReference>
<accession>A0A6L2NUE2</accession>
<keyword evidence="1" id="KW-0812">Transmembrane</keyword>
<reference evidence="2" key="1">
    <citation type="journal article" date="2019" name="Sci. Rep.">
        <title>Draft genome of Tanacetum cinerariifolium, the natural source of mosquito coil.</title>
        <authorList>
            <person name="Yamashiro T."/>
            <person name="Shiraishi A."/>
            <person name="Satake H."/>
            <person name="Nakayama K."/>
        </authorList>
    </citation>
    <scope>NUCLEOTIDE SEQUENCE</scope>
</reference>
<evidence type="ECO:0000313" key="2">
    <source>
        <dbReference type="EMBL" id="GEU88225.1"/>
    </source>
</evidence>
<name>A0A6L2NUE2_TANCI</name>
<dbReference type="AlphaFoldDB" id="A0A6L2NUE2"/>
<sequence>MLPLANICNLIFYTQSDRLGLHQIAQFVVTCFRVQGTNCGIVDWYDPLMCARSVKIIPGLLRNMNGLQAMVATKQAESRRLKMMLGFSWLVIVLYFLLN</sequence>
<comment type="caution">
    <text evidence="2">The sequence shown here is derived from an EMBL/GenBank/DDBJ whole genome shotgun (WGS) entry which is preliminary data.</text>
</comment>
<evidence type="ECO:0000256" key="1">
    <source>
        <dbReference type="SAM" id="Phobius"/>
    </source>
</evidence>